<evidence type="ECO:0000256" key="2">
    <source>
        <dbReference type="ARBA" id="ARBA00007358"/>
    </source>
</evidence>
<dbReference type="Pfam" id="PF25137">
    <property type="entry name" value="ADH_Fe_C"/>
    <property type="match status" value="1"/>
</dbReference>
<dbReference type="PANTHER" id="PTHR11496">
    <property type="entry name" value="ALCOHOL DEHYDROGENASE"/>
    <property type="match status" value="1"/>
</dbReference>
<accession>A0A1H7D366</accession>
<comment type="catalytic activity">
    <reaction evidence="5">
        <text>a primary alcohol + NAD(+) = an aldehyde + NADH + H(+)</text>
        <dbReference type="Rhea" id="RHEA:10736"/>
        <dbReference type="ChEBI" id="CHEBI:15378"/>
        <dbReference type="ChEBI" id="CHEBI:15734"/>
        <dbReference type="ChEBI" id="CHEBI:17478"/>
        <dbReference type="ChEBI" id="CHEBI:57540"/>
        <dbReference type="ChEBI" id="CHEBI:57945"/>
        <dbReference type="EC" id="1.1.1.1"/>
    </reaction>
</comment>
<comment type="similarity">
    <text evidence="2">Belongs to the iron-containing alcohol dehydrogenase family.</text>
</comment>
<dbReference type="CDD" id="cd08183">
    <property type="entry name" value="Fe-ADH-like"/>
    <property type="match status" value="1"/>
</dbReference>
<dbReference type="FunFam" id="3.40.50.1970:FF:000003">
    <property type="entry name" value="Alcohol dehydrogenase, iron-containing"/>
    <property type="match status" value="1"/>
</dbReference>
<proteinExistence type="inferred from homology"/>
<evidence type="ECO:0000256" key="3">
    <source>
        <dbReference type="ARBA" id="ARBA00023002"/>
    </source>
</evidence>
<feature type="domain" description="Fe-containing alcohol dehydrogenase-like C-terminal" evidence="7">
    <location>
        <begin position="187"/>
        <end position="380"/>
    </location>
</feature>
<name>A0A1H7D366_9RHOB</name>
<keyword evidence="3" id="KW-0560">Oxidoreductase</keyword>
<evidence type="ECO:0000256" key="4">
    <source>
        <dbReference type="ARBA" id="ARBA00023027"/>
    </source>
</evidence>
<sequence>MDKFTLTLPGHVLFGRGTARRAVSEVLARGKRPLVVRGRSCGFADELIADLEREGAKVTVLSGSGEPTLPQLETALRQAQEAGPTVVLAIGGGSVIDLAKAVAALLPQEGAPLDYLEVVGRGQPLERDPLPVFALPSTAGTGAEATRNAVIGVPGAARKVSLRDPRMIPDLAIVDPALTDGCPRHVTLASGLDALTQVIEPYLSKRANPLTDAICRDAIPRGLSALTRLMQGDEPGARDEMAYVSLCGGIALANAGLGAVHGLAGVIGGRTGLAHGAICGRLLVPALVENRAALLVAGLPVERIDWLCDLLADTFGTGADTALTAFQRWIDAQGLPYLPDPGDAGETRTAWAREAQGASSMKSNPVDLDARQLGRILSAATQGA</sequence>
<dbReference type="InterPro" id="IPR018211">
    <property type="entry name" value="ADH_Fe_CS"/>
</dbReference>
<dbReference type="Pfam" id="PF00465">
    <property type="entry name" value="Fe-ADH"/>
    <property type="match status" value="1"/>
</dbReference>
<keyword evidence="9" id="KW-1185">Reference proteome</keyword>
<dbReference type="SUPFAM" id="SSF56796">
    <property type="entry name" value="Dehydroquinate synthase-like"/>
    <property type="match status" value="1"/>
</dbReference>
<dbReference type="PROSITE" id="PS00913">
    <property type="entry name" value="ADH_IRON_1"/>
    <property type="match status" value="1"/>
</dbReference>
<protein>
    <submittedName>
        <fullName evidence="8">Uncharacterized protein</fullName>
    </submittedName>
</protein>
<dbReference type="PANTHER" id="PTHR11496:SF102">
    <property type="entry name" value="ALCOHOL DEHYDROGENASE 4"/>
    <property type="match status" value="1"/>
</dbReference>
<evidence type="ECO:0000313" key="9">
    <source>
        <dbReference type="Proteomes" id="UP000199379"/>
    </source>
</evidence>
<evidence type="ECO:0000256" key="5">
    <source>
        <dbReference type="ARBA" id="ARBA00049243"/>
    </source>
</evidence>
<evidence type="ECO:0000313" key="8">
    <source>
        <dbReference type="EMBL" id="SEJ95794.1"/>
    </source>
</evidence>
<feature type="domain" description="Alcohol dehydrogenase iron-type/glycerol dehydrogenase GldA" evidence="6">
    <location>
        <begin position="9"/>
        <end position="176"/>
    </location>
</feature>
<organism evidence="8 9">
    <name type="scientific">Cribrihabitans marinus</name>
    <dbReference type="NCBI Taxonomy" id="1227549"/>
    <lineage>
        <taxon>Bacteria</taxon>
        <taxon>Pseudomonadati</taxon>
        <taxon>Pseudomonadota</taxon>
        <taxon>Alphaproteobacteria</taxon>
        <taxon>Rhodobacterales</taxon>
        <taxon>Paracoccaceae</taxon>
        <taxon>Cribrihabitans</taxon>
    </lineage>
</organism>
<evidence type="ECO:0000259" key="6">
    <source>
        <dbReference type="Pfam" id="PF00465"/>
    </source>
</evidence>
<dbReference type="EMBL" id="FNYD01000009">
    <property type="protein sequence ID" value="SEJ95794.1"/>
    <property type="molecule type" value="Genomic_DNA"/>
</dbReference>
<dbReference type="InterPro" id="IPR056798">
    <property type="entry name" value="ADH_Fe_C"/>
</dbReference>
<keyword evidence="4" id="KW-0520">NAD</keyword>
<dbReference type="OrthoDB" id="9815791at2"/>
<evidence type="ECO:0000259" key="7">
    <source>
        <dbReference type="Pfam" id="PF25137"/>
    </source>
</evidence>
<dbReference type="GO" id="GO:0046872">
    <property type="term" value="F:metal ion binding"/>
    <property type="evidence" value="ECO:0007669"/>
    <property type="project" value="InterPro"/>
</dbReference>
<dbReference type="RefSeq" id="WP_092369205.1">
    <property type="nucleotide sequence ID" value="NZ_BMGV01000009.1"/>
</dbReference>
<comment type="cofactor">
    <cofactor evidence="1">
        <name>Fe cation</name>
        <dbReference type="ChEBI" id="CHEBI:24875"/>
    </cofactor>
</comment>
<dbReference type="AlphaFoldDB" id="A0A1H7D366"/>
<dbReference type="GO" id="GO:0004022">
    <property type="term" value="F:alcohol dehydrogenase (NAD+) activity"/>
    <property type="evidence" value="ECO:0007669"/>
    <property type="project" value="UniProtKB-EC"/>
</dbReference>
<dbReference type="Gene3D" id="3.40.50.1970">
    <property type="match status" value="1"/>
</dbReference>
<dbReference type="STRING" id="1227549.SAMN05444007_109146"/>
<gene>
    <name evidence="8" type="ORF">SAMN05444007_109146</name>
</gene>
<dbReference type="InterPro" id="IPR001670">
    <property type="entry name" value="ADH_Fe/GldA"/>
</dbReference>
<evidence type="ECO:0000256" key="1">
    <source>
        <dbReference type="ARBA" id="ARBA00001962"/>
    </source>
</evidence>
<dbReference type="InterPro" id="IPR039697">
    <property type="entry name" value="Alcohol_dehydrogenase_Fe"/>
</dbReference>
<dbReference type="Gene3D" id="1.20.1090.10">
    <property type="entry name" value="Dehydroquinate synthase-like - alpha domain"/>
    <property type="match status" value="1"/>
</dbReference>
<dbReference type="Proteomes" id="UP000199379">
    <property type="component" value="Unassembled WGS sequence"/>
</dbReference>
<reference evidence="8 9" key="1">
    <citation type="submission" date="2016-10" db="EMBL/GenBank/DDBJ databases">
        <authorList>
            <person name="de Groot N.N."/>
        </authorList>
    </citation>
    <scope>NUCLEOTIDE SEQUENCE [LARGE SCALE GENOMIC DNA]</scope>
    <source>
        <strain evidence="8 9">DSM 29340</strain>
    </source>
</reference>